<dbReference type="EMBL" id="PFAL01000031">
    <property type="protein sequence ID" value="PIR95268.1"/>
    <property type="molecule type" value="Genomic_DNA"/>
</dbReference>
<comment type="caution">
    <text evidence="2">The sequence shown here is derived from an EMBL/GenBank/DDBJ whole genome shotgun (WGS) entry which is preliminary data.</text>
</comment>
<proteinExistence type="predicted"/>
<reference evidence="3" key="1">
    <citation type="submission" date="2017-09" db="EMBL/GenBank/DDBJ databases">
        <title>Depth-based differentiation of microbial function through sediment-hosted aquifers and enrichment of novel symbionts in the deep terrestrial subsurface.</title>
        <authorList>
            <person name="Probst A.J."/>
            <person name="Ladd B."/>
            <person name="Jarett J.K."/>
            <person name="Geller-Mcgrath D.E."/>
            <person name="Sieber C.M.K."/>
            <person name="Emerson J.B."/>
            <person name="Anantharaman K."/>
            <person name="Thomas B.C."/>
            <person name="Malmstrom R."/>
            <person name="Stieglmeier M."/>
            <person name="Klingl A."/>
            <person name="Woyke T."/>
            <person name="Ryan C.M."/>
            <person name="Banfield J.F."/>
        </authorList>
    </citation>
    <scope>NUCLEOTIDE SEQUENCE [LARGE SCALE GENOMIC DNA]</scope>
</reference>
<keyword evidence="1" id="KW-0812">Transmembrane</keyword>
<feature type="transmembrane region" description="Helical" evidence="1">
    <location>
        <begin position="57"/>
        <end position="82"/>
    </location>
</feature>
<evidence type="ECO:0000313" key="2">
    <source>
        <dbReference type="EMBL" id="PIR95268.1"/>
    </source>
</evidence>
<dbReference type="AlphaFoldDB" id="A0A2H0V872"/>
<evidence type="ECO:0000256" key="1">
    <source>
        <dbReference type="SAM" id="Phobius"/>
    </source>
</evidence>
<keyword evidence="1" id="KW-0472">Membrane</keyword>
<accession>A0A2H0V872</accession>
<protein>
    <submittedName>
        <fullName evidence="2">Uncharacterized protein</fullName>
    </submittedName>
</protein>
<feature type="transmembrane region" description="Helical" evidence="1">
    <location>
        <begin position="103"/>
        <end position="122"/>
    </location>
</feature>
<sequence>MNKNHIISFFLLTIFAIFSIQVTSAQILNQDAQDTLQTMTDATAGAANFGSTTVGQVVGGIIAIALSLVSIIFIILMVTAGFRWMTAQGNEEIISSSKDSIRGAIIGLIVTMSAYAITYFVLKYAPFSGGTGGAQVSLLLSI</sequence>
<keyword evidence="1" id="KW-1133">Transmembrane helix</keyword>
<gene>
    <name evidence="2" type="ORF">COT93_03380</name>
</gene>
<name>A0A2H0V872_9BACT</name>
<organism evidence="2 3">
    <name type="scientific">Candidatus Falkowbacteria bacterium CG10_big_fil_rev_8_21_14_0_10_37_18</name>
    <dbReference type="NCBI Taxonomy" id="1974562"/>
    <lineage>
        <taxon>Bacteria</taxon>
        <taxon>Candidatus Falkowiibacteriota</taxon>
    </lineage>
</organism>
<evidence type="ECO:0000313" key="3">
    <source>
        <dbReference type="Proteomes" id="UP000229972"/>
    </source>
</evidence>
<dbReference type="Proteomes" id="UP000229972">
    <property type="component" value="Unassembled WGS sequence"/>
</dbReference>